<proteinExistence type="predicted"/>
<keyword evidence="2" id="KW-1185">Reference proteome</keyword>
<protein>
    <submittedName>
        <fullName evidence="1">Uncharacterized protein</fullName>
    </submittedName>
</protein>
<name>A0ACB9GW25_9ASTR</name>
<sequence>MNLDLTEAARKRFFQIHELEELRDAAYARSWNIMEKTKALHDRRLRRVREFRKGDKVLVYNSLLKLFGGKLKSKWSGPYVVKEVFPYGTIELLDEADGNTWKVNGHRLKHYENITVGEQRSTGKRISSVDGFNWGQLKCRGRLVFGSSGATANEMLYDMSGEGSSSRSGRKRRGPTPRPRGDAAEQDYNPNLGQRMIKYHTRERIPNCRVTRLREHRLLQFELGTQESRKLDTLIDTNLLQFRTIDWTLLDNIGQRDRIEALLGDKFRAALCCMAPQYEELTLEFHATFRYKQGNFEQHDAVSFSLGRQVYEITMPQFAVATQLYTQAEVLGYYLKCSLLREYVEFRNYRSGLQRPTNVASIIAWSMKRTWRGGPDAGIYMGPYVTRIAESLGVFDKYEARYLKDGPVTVMMGVRELQYAGILSMHEPPSWEPIRARPQGQPPAGSEAAAAMQSGIPTRYQSNSHDRTLSHWIRSTSGGGIEESTGQQYGGYGQYGSYGQPGSSGQYGADRSPPEFPIFEAESEEDEE</sequence>
<reference evidence="2" key="1">
    <citation type="journal article" date="2022" name="Mol. Ecol. Resour.">
        <title>The genomes of chicory, endive, great burdock and yacon provide insights into Asteraceae palaeo-polyploidization history and plant inulin production.</title>
        <authorList>
            <person name="Fan W."/>
            <person name="Wang S."/>
            <person name="Wang H."/>
            <person name="Wang A."/>
            <person name="Jiang F."/>
            <person name="Liu H."/>
            <person name="Zhao H."/>
            <person name="Xu D."/>
            <person name="Zhang Y."/>
        </authorList>
    </citation>
    <scope>NUCLEOTIDE SEQUENCE [LARGE SCALE GENOMIC DNA]</scope>
    <source>
        <strain evidence="2">cv. Yunnan</strain>
    </source>
</reference>
<evidence type="ECO:0000313" key="2">
    <source>
        <dbReference type="Proteomes" id="UP001056120"/>
    </source>
</evidence>
<evidence type="ECO:0000313" key="1">
    <source>
        <dbReference type="EMBL" id="KAI3787378.1"/>
    </source>
</evidence>
<gene>
    <name evidence="1" type="ORF">L1987_41810</name>
</gene>
<dbReference type="EMBL" id="CM042030">
    <property type="protein sequence ID" value="KAI3787378.1"/>
    <property type="molecule type" value="Genomic_DNA"/>
</dbReference>
<comment type="caution">
    <text evidence="1">The sequence shown here is derived from an EMBL/GenBank/DDBJ whole genome shotgun (WGS) entry which is preliminary data.</text>
</comment>
<accession>A0ACB9GW25</accession>
<reference evidence="1 2" key="2">
    <citation type="journal article" date="2022" name="Mol. Ecol. Resour.">
        <title>The genomes of chicory, endive, great burdock and yacon provide insights into Asteraceae paleo-polyploidization history and plant inulin production.</title>
        <authorList>
            <person name="Fan W."/>
            <person name="Wang S."/>
            <person name="Wang H."/>
            <person name="Wang A."/>
            <person name="Jiang F."/>
            <person name="Liu H."/>
            <person name="Zhao H."/>
            <person name="Xu D."/>
            <person name="Zhang Y."/>
        </authorList>
    </citation>
    <scope>NUCLEOTIDE SEQUENCE [LARGE SCALE GENOMIC DNA]</scope>
    <source>
        <strain evidence="2">cv. Yunnan</strain>
        <tissue evidence="1">Leaves</tissue>
    </source>
</reference>
<dbReference type="Proteomes" id="UP001056120">
    <property type="component" value="Linkage Group LG13"/>
</dbReference>
<organism evidence="1 2">
    <name type="scientific">Smallanthus sonchifolius</name>
    <dbReference type="NCBI Taxonomy" id="185202"/>
    <lineage>
        <taxon>Eukaryota</taxon>
        <taxon>Viridiplantae</taxon>
        <taxon>Streptophyta</taxon>
        <taxon>Embryophyta</taxon>
        <taxon>Tracheophyta</taxon>
        <taxon>Spermatophyta</taxon>
        <taxon>Magnoliopsida</taxon>
        <taxon>eudicotyledons</taxon>
        <taxon>Gunneridae</taxon>
        <taxon>Pentapetalae</taxon>
        <taxon>asterids</taxon>
        <taxon>campanulids</taxon>
        <taxon>Asterales</taxon>
        <taxon>Asteraceae</taxon>
        <taxon>Asteroideae</taxon>
        <taxon>Heliantheae alliance</taxon>
        <taxon>Millerieae</taxon>
        <taxon>Smallanthus</taxon>
    </lineage>
</organism>